<reference evidence="2 3" key="1">
    <citation type="submission" date="2016-12" db="EMBL/GenBank/DDBJ databases">
        <title>The draft genome sequence of Actinophytocola sp. 11-183.</title>
        <authorList>
            <person name="Wang W."/>
            <person name="Yuan L."/>
        </authorList>
    </citation>
    <scope>NUCLEOTIDE SEQUENCE [LARGE SCALE GENOMIC DNA]</scope>
    <source>
        <strain evidence="2 3">11-183</strain>
    </source>
</reference>
<dbReference type="InterPro" id="IPR011944">
    <property type="entry name" value="Steroid_delta5-4_isomerase"/>
</dbReference>
<dbReference type="InterPro" id="IPR032710">
    <property type="entry name" value="NTF2-like_dom_sf"/>
</dbReference>
<dbReference type="AlphaFoldDB" id="A0A1Q8CAA4"/>
<dbReference type="EMBL" id="MSIE01000069">
    <property type="protein sequence ID" value="OLF11298.1"/>
    <property type="molecule type" value="Genomic_DNA"/>
</dbReference>
<accession>A0A1Q8CAA4</accession>
<dbReference type="STRING" id="1912961.BU204_30735"/>
<comment type="caution">
    <text evidence="2">The sequence shown here is derived from an EMBL/GenBank/DDBJ whole genome shotgun (WGS) entry which is preliminary data.</text>
</comment>
<keyword evidence="3" id="KW-1185">Reference proteome</keyword>
<dbReference type="SUPFAM" id="SSF54427">
    <property type="entry name" value="NTF2-like"/>
    <property type="match status" value="1"/>
</dbReference>
<evidence type="ECO:0000259" key="1">
    <source>
        <dbReference type="Pfam" id="PF13474"/>
    </source>
</evidence>
<evidence type="ECO:0000313" key="3">
    <source>
        <dbReference type="Proteomes" id="UP000185596"/>
    </source>
</evidence>
<sequence>MPEKGHGMSKASSLVAQAKKWAGHYGSFANGKESAVLSVPLRIRGTWEQGDADRFAEVFVENGSMLVGDEQLTSREEIRAYMASAFEGAYRGSSLVDEPQEIRFLSEDSAIVITEGGVLKAGETTLPAERKVRTMWITVKRDGDWYLLNYQSSPIAG</sequence>
<dbReference type="Proteomes" id="UP000185596">
    <property type="component" value="Unassembled WGS sequence"/>
</dbReference>
<dbReference type="Pfam" id="PF13474">
    <property type="entry name" value="SnoaL_3"/>
    <property type="match status" value="1"/>
</dbReference>
<feature type="domain" description="SnoaL-like" evidence="1">
    <location>
        <begin position="47"/>
        <end position="155"/>
    </location>
</feature>
<proteinExistence type="predicted"/>
<protein>
    <submittedName>
        <fullName evidence="2">DUF4440 domain-containing protein</fullName>
    </submittedName>
</protein>
<dbReference type="InterPro" id="IPR037401">
    <property type="entry name" value="SnoaL-like"/>
</dbReference>
<evidence type="ECO:0000313" key="2">
    <source>
        <dbReference type="EMBL" id="OLF11298.1"/>
    </source>
</evidence>
<organism evidence="2 3">
    <name type="scientific">Actinophytocola xanthii</name>
    <dbReference type="NCBI Taxonomy" id="1912961"/>
    <lineage>
        <taxon>Bacteria</taxon>
        <taxon>Bacillati</taxon>
        <taxon>Actinomycetota</taxon>
        <taxon>Actinomycetes</taxon>
        <taxon>Pseudonocardiales</taxon>
        <taxon>Pseudonocardiaceae</taxon>
    </lineage>
</organism>
<name>A0A1Q8CAA4_9PSEU</name>
<dbReference type="NCBIfam" id="TIGR02246">
    <property type="entry name" value="SgcJ/EcaC family oxidoreductase"/>
    <property type="match status" value="1"/>
</dbReference>
<dbReference type="Gene3D" id="3.10.450.50">
    <property type="match status" value="1"/>
</dbReference>
<gene>
    <name evidence="2" type="ORF">BU204_30735</name>
</gene>